<dbReference type="PRINTS" id="PR00998">
    <property type="entry name" value="CRBOXYPTASET"/>
</dbReference>
<name>A0A8T6QJE8_ECOLX</name>
<accession>A0A8T6QJE8</accession>
<dbReference type="Proteomes" id="UP000471360">
    <property type="component" value="Unassembled WGS sequence"/>
</dbReference>
<dbReference type="AlphaFoldDB" id="A0A8T6QJE8"/>
<keyword evidence="1" id="KW-0645">Protease</keyword>
<evidence type="ECO:0000313" key="2">
    <source>
        <dbReference type="Proteomes" id="UP000471360"/>
    </source>
</evidence>
<dbReference type="InterPro" id="IPR001333">
    <property type="entry name" value="Peptidase_M32_Taq"/>
</dbReference>
<dbReference type="GO" id="GO:0006508">
    <property type="term" value="P:proteolysis"/>
    <property type="evidence" value="ECO:0007669"/>
    <property type="project" value="InterPro"/>
</dbReference>
<dbReference type="SUPFAM" id="SSF55486">
    <property type="entry name" value="Metalloproteases ('zincins'), catalytic domain"/>
    <property type="match status" value="1"/>
</dbReference>
<dbReference type="PANTHER" id="PTHR34217:SF1">
    <property type="entry name" value="CARBOXYPEPTIDASE 1"/>
    <property type="match status" value="1"/>
</dbReference>
<reference evidence="1 2" key="1">
    <citation type="submission" date="2020-02" db="EMBL/GenBank/DDBJ databases">
        <authorList>
            <person name="Subbiah M."/>
            <person name="Call D."/>
        </authorList>
    </citation>
    <scope>NUCLEOTIDE SEQUENCE [LARGE SCALE GENOMIC DNA]</scope>
    <source>
        <strain evidence="1 2">8375wB1</strain>
    </source>
</reference>
<comment type="caution">
    <text evidence="1">The sequence shown here is derived from an EMBL/GenBank/DDBJ whole genome shotgun (WGS) entry which is preliminary data.</text>
</comment>
<gene>
    <name evidence="1" type="ORF">G3W53_32385</name>
</gene>
<organism evidence="1 2">
    <name type="scientific">Escherichia coli</name>
    <dbReference type="NCBI Taxonomy" id="562"/>
    <lineage>
        <taxon>Bacteria</taxon>
        <taxon>Pseudomonadati</taxon>
        <taxon>Pseudomonadota</taxon>
        <taxon>Gammaproteobacteria</taxon>
        <taxon>Enterobacterales</taxon>
        <taxon>Enterobacteriaceae</taxon>
        <taxon>Escherichia</taxon>
    </lineage>
</organism>
<sequence>LALWQHFWPQMQEAFPENLSDVTAQEWYRAINRVSPSLIRVEADEVTYNLHIMLRFELEVALVARELEVKDLPEAWRAKMNDFFGVVPHDDKDGVMQDTHWSSGSFGYFPTYALGNLMAAQIWNTALAAHPEIDDE</sequence>
<keyword evidence="1" id="KW-0378">Hydrolase</keyword>
<dbReference type="PROSITE" id="PS52034">
    <property type="entry name" value="PEPTIDASE_M32"/>
    <property type="match status" value="1"/>
</dbReference>
<dbReference type="Gene3D" id="1.10.1370.30">
    <property type="match status" value="1"/>
</dbReference>
<feature type="non-terminal residue" evidence="1">
    <location>
        <position position="136"/>
    </location>
</feature>
<feature type="non-terminal residue" evidence="1">
    <location>
        <position position="1"/>
    </location>
</feature>
<dbReference type="PANTHER" id="PTHR34217">
    <property type="entry name" value="METAL-DEPENDENT CARBOXYPEPTIDASE"/>
    <property type="match status" value="1"/>
</dbReference>
<dbReference type="GO" id="GO:0004181">
    <property type="term" value="F:metallocarboxypeptidase activity"/>
    <property type="evidence" value="ECO:0007669"/>
    <property type="project" value="InterPro"/>
</dbReference>
<proteinExistence type="predicted"/>
<keyword evidence="1" id="KW-0121">Carboxypeptidase</keyword>
<dbReference type="EMBL" id="JAAGYP010000969">
    <property type="protein sequence ID" value="NEN74602.1"/>
    <property type="molecule type" value="Genomic_DNA"/>
</dbReference>
<evidence type="ECO:0000313" key="1">
    <source>
        <dbReference type="EMBL" id="NEN74602.1"/>
    </source>
</evidence>
<protein>
    <submittedName>
        <fullName evidence="1">Carboxypeptidase M32</fullName>
    </submittedName>
</protein>
<dbReference type="Pfam" id="PF02074">
    <property type="entry name" value="Peptidase_M32"/>
    <property type="match status" value="1"/>
</dbReference>